<proteinExistence type="predicted"/>
<protein>
    <submittedName>
        <fullName evidence="1">Uncharacterized protein</fullName>
    </submittedName>
</protein>
<gene>
    <name evidence="1" type="ORF">EGW08_005097</name>
</gene>
<accession>A0A3S1HVY1</accession>
<evidence type="ECO:0000313" key="1">
    <source>
        <dbReference type="EMBL" id="RUS87165.1"/>
    </source>
</evidence>
<sequence>MCCHTETVRTHLFILRWSHYTDTDPTSNGHGTAGYTRCSRSVLYIIRCEMFLNYITNNIFFSERLIKKSILNIKKASLFVNQFTSHIQCIKNMKTAFNQYR</sequence>
<organism evidence="1 2">
    <name type="scientific">Elysia chlorotica</name>
    <name type="common">Eastern emerald elysia</name>
    <name type="synonym">Sea slug</name>
    <dbReference type="NCBI Taxonomy" id="188477"/>
    <lineage>
        <taxon>Eukaryota</taxon>
        <taxon>Metazoa</taxon>
        <taxon>Spiralia</taxon>
        <taxon>Lophotrochozoa</taxon>
        <taxon>Mollusca</taxon>
        <taxon>Gastropoda</taxon>
        <taxon>Heterobranchia</taxon>
        <taxon>Euthyneura</taxon>
        <taxon>Panpulmonata</taxon>
        <taxon>Sacoglossa</taxon>
        <taxon>Placobranchoidea</taxon>
        <taxon>Plakobranchidae</taxon>
        <taxon>Elysia</taxon>
    </lineage>
</organism>
<name>A0A3S1HVY1_ELYCH</name>
<keyword evidence="2" id="KW-1185">Reference proteome</keyword>
<dbReference type="EMBL" id="RQTK01000118">
    <property type="protein sequence ID" value="RUS87165.1"/>
    <property type="molecule type" value="Genomic_DNA"/>
</dbReference>
<reference evidence="1 2" key="1">
    <citation type="submission" date="2019-01" db="EMBL/GenBank/DDBJ databases">
        <title>A draft genome assembly of the solar-powered sea slug Elysia chlorotica.</title>
        <authorList>
            <person name="Cai H."/>
            <person name="Li Q."/>
            <person name="Fang X."/>
            <person name="Li J."/>
            <person name="Curtis N.E."/>
            <person name="Altenburger A."/>
            <person name="Shibata T."/>
            <person name="Feng M."/>
            <person name="Maeda T."/>
            <person name="Schwartz J.A."/>
            <person name="Shigenobu S."/>
            <person name="Lundholm N."/>
            <person name="Nishiyama T."/>
            <person name="Yang H."/>
            <person name="Hasebe M."/>
            <person name="Li S."/>
            <person name="Pierce S.K."/>
            <person name="Wang J."/>
        </authorList>
    </citation>
    <scope>NUCLEOTIDE SEQUENCE [LARGE SCALE GENOMIC DNA]</scope>
    <source>
        <strain evidence="1">EC2010</strain>
        <tissue evidence="1">Whole organism of an adult</tissue>
    </source>
</reference>
<evidence type="ECO:0000313" key="2">
    <source>
        <dbReference type="Proteomes" id="UP000271974"/>
    </source>
</evidence>
<dbReference type="Proteomes" id="UP000271974">
    <property type="component" value="Unassembled WGS sequence"/>
</dbReference>
<dbReference type="AlphaFoldDB" id="A0A3S1HVY1"/>
<comment type="caution">
    <text evidence="1">The sequence shown here is derived from an EMBL/GenBank/DDBJ whole genome shotgun (WGS) entry which is preliminary data.</text>
</comment>